<dbReference type="Proteomes" id="UP001281761">
    <property type="component" value="Unassembled WGS sequence"/>
</dbReference>
<organism evidence="1 2">
    <name type="scientific">Blattamonas nauphoetae</name>
    <dbReference type="NCBI Taxonomy" id="2049346"/>
    <lineage>
        <taxon>Eukaryota</taxon>
        <taxon>Metamonada</taxon>
        <taxon>Preaxostyla</taxon>
        <taxon>Oxymonadida</taxon>
        <taxon>Blattamonas</taxon>
    </lineage>
</organism>
<accession>A0ABQ9XEV7</accession>
<protein>
    <submittedName>
        <fullName evidence="1">Uncharacterized protein</fullName>
    </submittedName>
</protein>
<keyword evidence="2" id="KW-1185">Reference proteome</keyword>
<dbReference type="EMBL" id="JARBJD010000126">
    <property type="protein sequence ID" value="KAK2951006.1"/>
    <property type="molecule type" value="Genomic_DNA"/>
</dbReference>
<comment type="caution">
    <text evidence="1">The sequence shown here is derived from an EMBL/GenBank/DDBJ whole genome shotgun (WGS) entry which is preliminary data.</text>
</comment>
<name>A0ABQ9XEV7_9EUKA</name>
<sequence>MVDPEYSPFLNWTSDDFFSVASIAQPFLSLISMVRDDVQVDDELARKTSKFLDLINQNLGYSFMIDDFMKAIGQGSSNPAAVFVDSVIVLLSSSHPSIIGDVLTLIYESLRWSLSTNLAIISNKLIPRIFSTPHLRDLSVVADKDILKNIINITHTAVQLLTPITLRSLQASTDTAPLLIRDVVLHEVLIPIEPTLVQINRNRRLFSWSYESRTTLHIIYKILESCVFHQPTLDFLCTSHITMVFQSLLTEVELEYTHKYHLWCLSDSFSKWRKNGAEISDRWKILLQTLEREGFRDGLEQTLHPNKTSGQGRLIRVYSLNALDLFGINSIRLE</sequence>
<proteinExistence type="predicted"/>
<gene>
    <name evidence="1" type="ORF">BLNAU_14084</name>
</gene>
<evidence type="ECO:0000313" key="1">
    <source>
        <dbReference type="EMBL" id="KAK2951006.1"/>
    </source>
</evidence>
<evidence type="ECO:0000313" key="2">
    <source>
        <dbReference type="Proteomes" id="UP001281761"/>
    </source>
</evidence>
<reference evidence="1 2" key="1">
    <citation type="journal article" date="2022" name="bioRxiv">
        <title>Genomics of Preaxostyla Flagellates Illuminates Evolutionary Transitions and the Path Towards Mitochondrial Loss.</title>
        <authorList>
            <person name="Novak L.V.F."/>
            <person name="Treitli S.C."/>
            <person name="Pyrih J."/>
            <person name="Halakuc P."/>
            <person name="Pipaliya S.V."/>
            <person name="Vacek V."/>
            <person name="Brzon O."/>
            <person name="Soukal P."/>
            <person name="Eme L."/>
            <person name="Dacks J.B."/>
            <person name="Karnkowska A."/>
            <person name="Elias M."/>
            <person name="Hampl V."/>
        </authorList>
    </citation>
    <scope>NUCLEOTIDE SEQUENCE [LARGE SCALE GENOMIC DNA]</scope>
    <source>
        <strain evidence="1">NAU3</strain>
        <tissue evidence="1">Gut</tissue>
    </source>
</reference>